<reference evidence="1 2" key="1">
    <citation type="journal article" date="2021" name="Elife">
        <title>Chloroplast acquisition without the gene transfer in kleptoplastic sea slugs, Plakobranchus ocellatus.</title>
        <authorList>
            <person name="Maeda T."/>
            <person name="Takahashi S."/>
            <person name="Yoshida T."/>
            <person name="Shimamura S."/>
            <person name="Takaki Y."/>
            <person name="Nagai Y."/>
            <person name="Toyoda A."/>
            <person name="Suzuki Y."/>
            <person name="Arimoto A."/>
            <person name="Ishii H."/>
            <person name="Satoh N."/>
            <person name="Nishiyama T."/>
            <person name="Hasebe M."/>
            <person name="Maruyama T."/>
            <person name="Minagawa J."/>
            <person name="Obokata J."/>
            <person name="Shigenobu S."/>
        </authorList>
    </citation>
    <scope>NUCLEOTIDE SEQUENCE [LARGE SCALE GENOMIC DNA]</scope>
</reference>
<protein>
    <submittedName>
        <fullName evidence="1">Uncharacterized protein</fullName>
    </submittedName>
</protein>
<organism evidence="1 2">
    <name type="scientific">Plakobranchus ocellatus</name>
    <dbReference type="NCBI Taxonomy" id="259542"/>
    <lineage>
        <taxon>Eukaryota</taxon>
        <taxon>Metazoa</taxon>
        <taxon>Spiralia</taxon>
        <taxon>Lophotrochozoa</taxon>
        <taxon>Mollusca</taxon>
        <taxon>Gastropoda</taxon>
        <taxon>Heterobranchia</taxon>
        <taxon>Euthyneura</taxon>
        <taxon>Panpulmonata</taxon>
        <taxon>Sacoglossa</taxon>
        <taxon>Placobranchoidea</taxon>
        <taxon>Plakobranchidae</taxon>
        <taxon>Plakobranchus</taxon>
    </lineage>
</organism>
<dbReference type="AlphaFoldDB" id="A0AAV4DPG5"/>
<accession>A0AAV4DPG5</accession>
<evidence type="ECO:0000313" key="1">
    <source>
        <dbReference type="EMBL" id="GFO45766.1"/>
    </source>
</evidence>
<dbReference type="Proteomes" id="UP000735302">
    <property type="component" value="Unassembled WGS sequence"/>
</dbReference>
<gene>
    <name evidence="1" type="ORF">PoB_007227100</name>
</gene>
<name>A0AAV4DPG5_9GAST</name>
<evidence type="ECO:0000313" key="2">
    <source>
        <dbReference type="Proteomes" id="UP000735302"/>
    </source>
</evidence>
<comment type="caution">
    <text evidence="1">The sequence shown here is derived from an EMBL/GenBank/DDBJ whole genome shotgun (WGS) entry which is preliminary data.</text>
</comment>
<dbReference type="EMBL" id="BLXT01008075">
    <property type="protein sequence ID" value="GFO45766.1"/>
    <property type="molecule type" value="Genomic_DNA"/>
</dbReference>
<proteinExistence type="predicted"/>
<sequence length="90" mass="10464">MLIRVEPLPTKGASVAQWIANLQGPLYREFEPRHRRLGLREGLKARDHRVVDWPSWDQVPVEGKRSLQVLDEYSSNYATYFPDDIAEGRD</sequence>
<keyword evidence="2" id="KW-1185">Reference proteome</keyword>